<dbReference type="Pfam" id="PF10698">
    <property type="entry name" value="DUF2505"/>
    <property type="match status" value="1"/>
</dbReference>
<keyword evidence="2" id="KW-1185">Reference proteome</keyword>
<dbReference type="Gene3D" id="3.30.530.20">
    <property type="match status" value="1"/>
</dbReference>
<dbReference type="AlphaFoldDB" id="A0A8T6R255"/>
<dbReference type="EMBL" id="SAYU02000015">
    <property type="protein sequence ID" value="NHA67704.1"/>
    <property type="molecule type" value="Genomic_DNA"/>
</dbReference>
<evidence type="ECO:0000313" key="1">
    <source>
        <dbReference type="EMBL" id="NHA67704.1"/>
    </source>
</evidence>
<dbReference type="InterPro" id="IPR019639">
    <property type="entry name" value="DUF2505"/>
</dbReference>
<dbReference type="InterPro" id="IPR023393">
    <property type="entry name" value="START-like_dom_sf"/>
</dbReference>
<dbReference type="Proteomes" id="UP000287866">
    <property type="component" value="Unassembled WGS sequence"/>
</dbReference>
<sequence length="167" mass="17985">MSTTITRSVRLDLPLAAVADLLRTPEHAVRRLEAAGREDPVLVRFAGSGDGVRIETRYFGRRDELPGWMASRFPQHGPENHRTEVWTLGPATLTAVVVVESVEGRGGVRGTYTVVPEGEGCRWELAAEVSVPLPVIGRRVEKVVAATAARVHAGEAAAMTAGAVRIR</sequence>
<dbReference type="SUPFAM" id="SSF55961">
    <property type="entry name" value="Bet v1-like"/>
    <property type="match status" value="1"/>
</dbReference>
<organism evidence="1 2">
    <name type="scientific">Phycicoccus flavus</name>
    <dbReference type="NCBI Taxonomy" id="2502783"/>
    <lineage>
        <taxon>Bacteria</taxon>
        <taxon>Bacillati</taxon>
        <taxon>Actinomycetota</taxon>
        <taxon>Actinomycetes</taxon>
        <taxon>Micrococcales</taxon>
        <taxon>Intrasporangiaceae</taxon>
        <taxon>Phycicoccus</taxon>
    </lineage>
</organism>
<dbReference type="RefSeq" id="WP_165566374.1">
    <property type="nucleotide sequence ID" value="NZ_SAYU02000015.1"/>
</dbReference>
<protein>
    <submittedName>
        <fullName evidence="1">DUF2505 domain-containing protein</fullName>
    </submittedName>
</protein>
<reference evidence="1" key="1">
    <citation type="submission" date="2020-03" db="EMBL/GenBank/DDBJ databases">
        <title>Phycicoccus flavus sp. nov., a novel endophytic actinobacterium isolated from branch of Kandelia candel.</title>
        <authorList>
            <person name="Tuo L."/>
        </authorList>
    </citation>
    <scope>NUCLEOTIDE SEQUENCE</scope>
    <source>
        <strain evidence="1">CMS6Z-2</strain>
    </source>
</reference>
<proteinExistence type="predicted"/>
<comment type="caution">
    <text evidence="1">The sequence shown here is derived from an EMBL/GenBank/DDBJ whole genome shotgun (WGS) entry which is preliminary data.</text>
</comment>
<name>A0A8T6R255_9MICO</name>
<accession>A0A8T6R255</accession>
<gene>
    <name evidence="1" type="ORF">EPD83_006510</name>
</gene>
<evidence type="ECO:0000313" key="2">
    <source>
        <dbReference type="Proteomes" id="UP000287866"/>
    </source>
</evidence>